<dbReference type="RefSeq" id="XP_025029672.1">
    <property type="nucleotide sequence ID" value="XM_025173904.1"/>
</dbReference>
<name>A0A9F5J8G6_PYTBI</name>
<dbReference type="InterPro" id="IPR021563">
    <property type="entry name" value="RILP_dimer"/>
</dbReference>
<feature type="region of interest" description="Disordered" evidence="4">
    <location>
        <begin position="960"/>
        <end position="1077"/>
    </location>
</feature>
<dbReference type="SMART" id="SM00180">
    <property type="entry name" value="EGF_Lam"/>
    <property type="match status" value="4"/>
</dbReference>
<dbReference type="PANTHER" id="PTHR24043">
    <property type="entry name" value="SCAVENGER RECEPTOR CLASS F"/>
    <property type="match status" value="1"/>
</dbReference>
<keyword evidence="7" id="KW-1185">Reference proteome</keyword>
<dbReference type="GO" id="GO:0016322">
    <property type="term" value="P:neuron remodeling"/>
    <property type="evidence" value="ECO:0007669"/>
    <property type="project" value="TreeGrafter"/>
</dbReference>
<sequence>MHPSSPEKECRGACHLIGKAARHQGEEEAGPWHPHSELSWARGTMGALPGAAASCGRCPRVEGARPACSGRNGDGLGPGPLGPASASRHAGLPCCLSFARIRGFCCSSSAASGHLTSARSPQLKGKPRRWQSRRASSNAGLCPASDSTLRKEREVMLQLKEVVDRQRDKIRAQDHEIQCKGQDTEALQEQLNRFMAMNENLRRKLAIVQAQLGSALEKKAEMEALWEAERGSRAAAPLRTGATMEEEEGGAAVAPAPPEHLPGQRSFSKEELQQILQERNELKTSLFLVEEELAYYQRELLNDERVPALLLDAVKSAIKKQRKKIWAKMLGTEEEPTSREEEEEGEGWLTDPPGSDRTDGRLPESRIKSFAEPRSDPDPRPWKEDSREKTSPVLGLEWAGWPASSGRPAGNGRRGASARRVAAVWAAGRPARRAPGTMERCWAPLLLLLGLPGPGNGSVELEPGRRHVCRSADSVPPVLICCPGWKQVGPECPLALCLGADACREEEVCVRPAVCRCRPGFFGANCSARCPEQYWGPDCKQSCRCHPHGRCHPASGVCSCHPDWWGPLCQSACLCGQRGHCHPVTGTCQCEPGWWAPDCRRQCQCNLSGSRCDPVTGRCLCHRGWWGRRCASFCSCNGSPCAQESGRCECKAGWWGAACQHLCQCLHGTCAPQDGRCTCDAGYRGQSCTEPCPGGTYGSQCAHSCGHCRNQEPCSPTDGACLACDPGWNGIHCKQPCPRGLYGENCTQLCPRCRRGETCHLQTGECQNCEAGFAGARCETPCPPGFFGDGCQSPCPDCFHGSCDPVSGTCLCQAGYWGTSCNQTCPEAFHGPNCSAPCHCAGAPCHPLSGDCQWRLQDQEALLTGILGPLLLLLLLLLCCCCCCCRCGAASGHRAPGAEENPFSRAKHRVTALLPDLTSSLPCLSGGGSKLPRVTVAHRDPEIPFNPSFIEAASAAWPSDSSFASSSSDRADEEKGGCQGPQSALPPSEAPEDSYPPSLLPEAALHPSPFAIPRTSSIAKGKRPSVSFAEGTHFGPQSPRSPPEALNPTWKQKASGSTVQGVPPLQPSRSQEASCDSLGRSCYENVAPAPWEESCCAPACRAPGGHRSWAGGSRPLVQRVEALEAAAVETPVPGLSITTIYVTVGQAGRGSEGPLQHRGRGQEETTQPRSLQKLPCRVQNAGKDTPRKPAAEAGLSVADAEGLLAPDEADGGGSSGLEL</sequence>
<evidence type="ECO:0000313" key="8">
    <source>
        <dbReference type="RefSeq" id="XP_025029672.1"/>
    </source>
</evidence>
<dbReference type="PANTHER" id="PTHR24043:SF0">
    <property type="entry name" value="SCAVENGER RECEPTOR CLASS F MEMBER 1"/>
    <property type="match status" value="1"/>
</dbReference>
<dbReference type="SUPFAM" id="SSF161256">
    <property type="entry name" value="RILP dimerisation region"/>
    <property type="match status" value="1"/>
</dbReference>
<dbReference type="InterPro" id="IPR034744">
    <property type="entry name" value="RH2"/>
</dbReference>
<dbReference type="KEGG" id="pbi:103061539"/>
<evidence type="ECO:0000259" key="5">
    <source>
        <dbReference type="PROSITE" id="PS50026"/>
    </source>
</evidence>
<dbReference type="GO" id="GO:0005044">
    <property type="term" value="F:scavenger receptor activity"/>
    <property type="evidence" value="ECO:0007669"/>
    <property type="project" value="InterPro"/>
</dbReference>
<dbReference type="GO" id="GO:0016358">
    <property type="term" value="P:dendrite development"/>
    <property type="evidence" value="ECO:0007669"/>
    <property type="project" value="TreeGrafter"/>
</dbReference>
<evidence type="ECO:0000256" key="1">
    <source>
        <dbReference type="ARBA" id="ARBA00022536"/>
    </source>
</evidence>
<dbReference type="OrthoDB" id="6130531at2759"/>
<organism evidence="7 9">
    <name type="scientific">Python bivittatus</name>
    <name type="common">Burmese python</name>
    <name type="synonym">Python molurus bivittatus</name>
    <dbReference type="NCBI Taxonomy" id="176946"/>
    <lineage>
        <taxon>Eukaryota</taxon>
        <taxon>Metazoa</taxon>
        <taxon>Chordata</taxon>
        <taxon>Craniata</taxon>
        <taxon>Vertebrata</taxon>
        <taxon>Euteleostomi</taxon>
        <taxon>Lepidosauria</taxon>
        <taxon>Squamata</taxon>
        <taxon>Bifurcata</taxon>
        <taxon>Unidentata</taxon>
        <taxon>Episquamata</taxon>
        <taxon>Toxicofera</taxon>
        <taxon>Serpentes</taxon>
        <taxon>Henophidia</taxon>
        <taxon>Pythonidae</taxon>
        <taxon>Python</taxon>
    </lineage>
</organism>
<feature type="domain" description="EGF-like" evidence="5">
    <location>
        <begin position="787"/>
        <end position="822"/>
    </location>
</feature>
<dbReference type="SUPFAM" id="SSF57184">
    <property type="entry name" value="Growth factor receptor domain"/>
    <property type="match status" value="1"/>
</dbReference>
<dbReference type="AlphaFoldDB" id="A0A9F5J8G6"/>
<dbReference type="SMART" id="SM00181">
    <property type="entry name" value="EGF"/>
    <property type="match status" value="7"/>
</dbReference>
<feature type="compositionally biased region" description="Basic and acidic residues" evidence="4">
    <location>
        <begin position="354"/>
        <end position="390"/>
    </location>
</feature>
<feature type="region of interest" description="Disordered" evidence="4">
    <location>
        <begin position="1148"/>
        <end position="1219"/>
    </location>
</feature>
<dbReference type="Pfam" id="PF00053">
    <property type="entry name" value="EGF_laminin"/>
    <property type="match status" value="1"/>
</dbReference>
<dbReference type="Gene3D" id="6.10.230.10">
    <property type="match status" value="1"/>
</dbReference>
<dbReference type="Pfam" id="PF11461">
    <property type="entry name" value="RILP"/>
    <property type="match status" value="1"/>
</dbReference>
<dbReference type="OMA" id="VMERWAL"/>
<keyword evidence="8 9" id="KW-0675">Receptor</keyword>
<feature type="compositionally biased region" description="Low complexity" evidence="4">
    <location>
        <begin position="403"/>
        <end position="415"/>
    </location>
</feature>
<keyword evidence="3" id="KW-0175">Coiled coil</keyword>
<dbReference type="GO" id="GO:0016020">
    <property type="term" value="C:membrane"/>
    <property type="evidence" value="ECO:0007669"/>
    <property type="project" value="TreeGrafter"/>
</dbReference>
<evidence type="ECO:0000256" key="2">
    <source>
        <dbReference type="PROSITE-ProRule" id="PRU00076"/>
    </source>
</evidence>
<feature type="disulfide bond" evidence="2">
    <location>
        <begin position="812"/>
        <end position="821"/>
    </location>
</feature>
<evidence type="ECO:0000313" key="7">
    <source>
        <dbReference type="Proteomes" id="UP000695026"/>
    </source>
</evidence>
<evidence type="ECO:0000256" key="3">
    <source>
        <dbReference type="SAM" id="Coils"/>
    </source>
</evidence>
<dbReference type="InterPro" id="IPR042635">
    <property type="entry name" value="MEGF10/SREC1/2-like"/>
</dbReference>
<feature type="coiled-coil region" evidence="3">
    <location>
        <begin position="149"/>
        <end position="218"/>
    </location>
</feature>
<dbReference type="GO" id="GO:0046983">
    <property type="term" value="F:protein dimerization activity"/>
    <property type="evidence" value="ECO:0007669"/>
    <property type="project" value="InterPro"/>
</dbReference>
<dbReference type="InterPro" id="IPR009030">
    <property type="entry name" value="Growth_fac_rcpt_cys_sf"/>
</dbReference>
<evidence type="ECO:0000256" key="4">
    <source>
        <dbReference type="SAM" id="MobiDB-lite"/>
    </source>
</evidence>
<dbReference type="RefSeq" id="XP_025029673.1">
    <property type="nucleotide sequence ID" value="XM_025173905.1"/>
</dbReference>
<dbReference type="GO" id="GO:0007157">
    <property type="term" value="P:heterophilic cell-cell adhesion via plasma membrane cell adhesion molecules"/>
    <property type="evidence" value="ECO:0007669"/>
    <property type="project" value="TreeGrafter"/>
</dbReference>
<keyword evidence="1 2" id="KW-0245">EGF-like domain</keyword>
<dbReference type="PRINTS" id="PR00011">
    <property type="entry name" value="EGFLAMININ"/>
</dbReference>
<keyword evidence="2" id="KW-1015">Disulfide bond</keyword>
<dbReference type="Proteomes" id="UP000695026">
    <property type="component" value="Unplaced"/>
</dbReference>
<dbReference type="InterPro" id="IPR002049">
    <property type="entry name" value="LE_dom"/>
</dbReference>
<dbReference type="PROSITE" id="PS50026">
    <property type="entry name" value="EGF_3"/>
    <property type="match status" value="2"/>
</dbReference>
<dbReference type="GeneID" id="103061539"/>
<evidence type="ECO:0000313" key="9">
    <source>
        <dbReference type="RefSeq" id="XP_025029673.1"/>
    </source>
</evidence>
<dbReference type="CTD" id="8578"/>
<feature type="compositionally biased region" description="Acidic residues" evidence="4">
    <location>
        <begin position="332"/>
        <end position="346"/>
    </location>
</feature>
<dbReference type="InterPro" id="IPR000742">
    <property type="entry name" value="EGF"/>
</dbReference>
<dbReference type="PROSITE" id="PS51777">
    <property type="entry name" value="RH2"/>
    <property type="match status" value="1"/>
</dbReference>
<evidence type="ECO:0000259" key="6">
    <source>
        <dbReference type="PROSITE" id="PS51777"/>
    </source>
</evidence>
<protein>
    <submittedName>
        <fullName evidence="8 9">Scavenger receptor class F member 1 isoform X1</fullName>
    </submittedName>
</protein>
<dbReference type="Gene3D" id="2.170.300.10">
    <property type="entry name" value="Tie2 ligand-binding domain superfamily"/>
    <property type="match status" value="3"/>
</dbReference>
<dbReference type="GO" id="GO:0010976">
    <property type="term" value="P:positive regulation of neuron projection development"/>
    <property type="evidence" value="ECO:0007669"/>
    <property type="project" value="TreeGrafter"/>
</dbReference>
<dbReference type="PROSITE" id="PS00022">
    <property type="entry name" value="EGF_1"/>
    <property type="match status" value="4"/>
</dbReference>
<proteinExistence type="predicted"/>
<feature type="region of interest" description="Disordered" evidence="4">
    <location>
        <begin position="331"/>
        <end position="415"/>
    </location>
</feature>
<comment type="caution">
    <text evidence="2">Lacks conserved residue(s) required for the propagation of feature annotation.</text>
</comment>
<feature type="compositionally biased region" description="Polar residues" evidence="4">
    <location>
        <begin position="1049"/>
        <end position="1060"/>
    </location>
</feature>
<feature type="disulfide bond" evidence="2">
    <location>
        <begin position="517"/>
        <end position="526"/>
    </location>
</feature>
<feature type="domain" description="RH2" evidence="6">
    <location>
        <begin position="264"/>
        <end position="340"/>
    </location>
</feature>
<accession>A0A9F5J8G6</accession>
<feature type="region of interest" description="Disordered" evidence="4">
    <location>
        <begin position="112"/>
        <end position="145"/>
    </location>
</feature>
<dbReference type="GO" id="GO:0030169">
    <property type="term" value="F:low-density lipoprotein particle binding"/>
    <property type="evidence" value="ECO:0007669"/>
    <property type="project" value="TreeGrafter"/>
</dbReference>
<feature type="domain" description="EGF-like" evidence="5">
    <location>
        <begin position="488"/>
        <end position="527"/>
    </location>
</feature>
<reference evidence="8 9" key="1">
    <citation type="submission" date="2025-04" db="UniProtKB">
        <authorList>
            <consortium name="RefSeq"/>
        </authorList>
    </citation>
    <scope>IDENTIFICATION</scope>
    <source>
        <tissue evidence="8 9">Liver</tissue>
    </source>
</reference>
<gene>
    <name evidence="8 9" type="primary">SCARF1</name>
</gene>